<sequence>MEEGKPRTDDPGRDLHFAVTAALPKAAPVFHEFASGRGYPKPARSKAAPMFQARILAMAATAAVAAAAQVAPARAQSNDANFCRQYAATAATASEDAIKMNPSCLNPGSGVHGDRKSHFDWCMRTSQQGVEGASVNIRRLASRCTNWLVTPEEYGGYAIIGAGQFEEPYGKTRGWEVSAAYSGRVFMYCVASNNAGDRTVKIGVDQAMPGDGRQWQLAVQLPSKKDWQGRLEIDGREPANGAGADVNGTAVWDWTIAWLNMGQLDALRQGRTAVLGVGKGDFDFSLDGMAAAISKVEECRARKGAASPGGALASAAPSPVPAAPVASDTPGATAGPEPADLVDSIYRSAMEGRDVFDKRTRAQYLSRQLLRLIVEDEQNSARNSEPGKLDYSLLSGGQDQLKIGDLQVTEVSRQQDRVIVRVQFRNIAFTGPAPVETVTYHLQSGDRGWRITNIIYNGQHNLLASLTR</sequence>
<accession>A0AAU7XBV3</accession>
<dbReference type="RefSeq" id="WP_407050534.1">
    <property type="nucleotide sequence ID" value="NZ_CP158568.1"/>
</dbReference>
<proteinExistence type="predicted"/>
<feature type="region of interest" description="Disordered" evidence="1">
    <location>
        <begin position="306"/>
        <end position="338"/>
    </location>
</feature>
<reference evidence="2" key="1">
    <citation type="submission" date="2024-06" db="EMBL/GenBank/DDBJ databases">
        <title>Methylostella associata gen. nov., sp. nov., a novel Ancalomicrobiaceae-affiliated facultatively methylotrophic bacteria that feed on methanotrophs of the genus Methylococcus.</title>
        <authorList>
            <person name="Saltykova V."/>
            <person name="Danilova O.V."/>
            <person name="Oshkin I.Y."/>
            <person name="Belova S.E."/>
            <person name="Pimenov N.V."/>
            <person name="Dedysh S.N."/>
        </authorList>
    </citation>
    <scope>NUCLEOTIDE SEQUENCE</scope>
    <source>
        <strain evidence="2">S20</strain>
    </source>
</reference>
<dbReference type="AlphaFoldDB" id="A0AAU7XBV3"/>
<protein>
    <recommendedName>
        <fullName evidence="3">DUF3828 domain-containing protein</fullName>
    </recommendedName>
</protein>
<organism evidence="2">
    <name type="scientific">Methyloraptor flagellatus</name>
    <dbReference type="NCBI Taxonomy" id="3162530"/>
    <lineage>
        <taxon>Bacteria</taxon>
        <taxon>Pseudomonadati</taxon>
        <taxon>Pseudomonadota</taxon>
        <taxon>Alphaproteobacteria</taxon>
        <taxon>Hyphomicrobiales</taxon>
        <taxon>Ancalomicrobiaceae</taxon>
        <taxon>Methyloraptor</taxon>
    </lineage>
</organism>
<evidence type="ECO:0000256" key="1">
    <source>
        <dbReference type="SAM" id="MobiDB-lite"/>
    </source>
</evidence>
<name>A0AAU7XBV3_9HYPH</name>
<dbReference type="EMBL" id="CP158568">
    <property type="protein sequence ID" value="XBY45441.1"/>
    <property type="molecule type" value="Genomic_DNA"/>
</dbReference>
<gene>
    <name evidence="2" type="ORF">ABS361_03920</name>
</gene>
<evidence type="ECO:0008006" key="3">
    <source>
        <dbReference type="Google" id="ProtNLM"/>
    </source>
</evidence>
<evidence type="ECO:0000313" key="2">
    <source>
        <dbReference type="EMBL" id="XBY45441.1"/>
    </source>
</evidence>
<feature type="compositionally biased region" description="Low complexity" evidence="1">
    <location>
        <begin position="306"/>
        <end position="327"/>
    </location>
</feature>
<dbReference type="KEGG" id="mflg:ABS361_03920"/>